<dbReference type="eggNOG" id="ENOG502ZQAQ">
    <property type="taxonomic scope" value="Bacteria"/>
</dbReference>
<name>S5VYH3_STRC3</name>
<dbReference type="AlphaFoldDB" id="S5VYH3"/>
<dbReference type="PATRIC" id="fig|1214242.5.peg.6387"/>
<dbReference type="RefSeq" id="WP_020943450.1">
    <property type="nucleotide sequence ID" value="NC_021985.1"/>
</dbReference>
<dbReference type="HOGENOM" id="CLU_100227_0_0_11"/>
<evidence type="ECO:0000313" key="3">
    <source>
        <dbReference type="Proteomes" id="UP000015423"/>
    </source>
</evidence>
<feature type="transmembrane region" description="Helical" evidence="1">
    <location>
        <begin position="125"/>
        <end position="143"/>
    </location>
</feature>
<organism evidence="2 3">
    <name type="scientific">Streptomyces collinus (strain DSM 40733 / Tue 365)</name>
    <dbReference type="NCBI Taxonomy" id="1214242"/>
    <lineage>
        <taxon>Bacteria</taxon>
        <taxon>Bacillati</taxon>
        <taxon>Actinomycetota</taxon>
        <taxon>Actinomycetes</taxon>
        <taxon>Kitasatosporales</taxon>
        <taxon>Streptomycetaceae</taxon>
        <taxon>Streptomyces</taxon>
    </lineage>
</organism>
<sequence>MADSVADSVTAAGERCRQHGTREAVLFGGVYGAVLASSLVAALTQYGHTSAASRRYDALWLLVTAFASALAHGYAHYIAERTPQRRWEVLRSLADEWPLVMTVLPTVFLLAGAGWGWWRPNGIEYIAFGMNIAILFGLGLFTARGSGRGWVMAAVIGVMDAALGLIVVVANAFIK</sequence>
<dbReference type="STRING" id="1214242.B446_31180"/>
<gene>
    <name evidence="2" type="ORF">B446_31180</name>
</gene>
<keyword evidence="1" id="KW-0812">Transmembrane</keyword>
<keyword evidence="3" id="KW-1185">Reference proteome</keyword>
<proteinExistence type="predicted"/>
<feature type="transmembrane region" description="Helical" evidence="1">
    <location>
        <begin position="99"/>
        <end position="118"/>
    </location>
</feature>
<dbReference type="KEGG" id="sci:B446_31180"/>
<evidence type="ECO:0000256" key="1">
    <source>
        <dbReference type="SAM" id="Phobius"/>
    </source>
</evidence>
<evidence type="ECO:0008006" key="4">
    <source>
        <dbReference type="Google" id="ProtNLM"/>
    </source>
</evidence>
<feature type="transmembrane region" description="Helical" evidence="1">
    <location>
        <begin position="149"/>
        <end position="174"/>
    </location>
</feature>
<feature type="transmembrane region" description="Helical" evidence="1">
    <location>
        <begin position="24"/>
        <end position="46"/>
    </location>
</feature>
<keyword evidence="1" id="KW-0472">Membrane</keyword>
<reference evidence="3" key="1">
    <citation type="submission" date="2012-10" db="EMBL/GenBank/DDBJ databases">
        <title>The complete genome sequence of Streptomyces collinus Tu 365.</title>
        <authorList>
            <person name="Ruckert C."/>
            <person name="Szczepanowski R."/>
            <person name="Goesmann A."/>
            <person name="Pross E.K."/>
            <person name="Musiol E.M."/>
            <person name="Blin K."/>
            <person name="Wohlleben W."/>
            <person name="Puhler A."/>
            <person name="Weber T."/>
            <person name="Kalinowski J."/>
        </authorList>
    </citation>
    <scope>NUCLEOTIDE SEQUENCE [LARGE SCALE GENOMIC DNA]</scope>
    <source>
        <strain evidence="3">DSM 40733 / Tue 365</strain>
    </source>
</reference>
<reference evidence="2 3" key="2">
    <citation type="journal article" date="2013" name="J. Biotechnol.">
        <title>Complete genome sequence of the kirromycin producer Streptomyces collinus Tu 365 consisting of a linear chromosome and two linear plasmids.</title>
        <authorList>
            <person name="Ruckert C."/>
            <person name="Szczepanowski R."/>
            <person name="Albersmeier A."/>
            <person name="Goesmann A."/>
            <person name="Iftime D."/>
            <person name="Musiol E.M."/>
            <person name="Blin K."/>
            <person name="Wohlleben W."/>
            <person name="Puhler A."/>
            <person name="Kalinowski J."/>
            <person name="Weber T."/>
        </authorList>
    </citation>
    <scope>NUCLEOTIDE SEQUENCE [LARGE SCALE GENOMIC DNA]</scope>
    <source>
        <strain evidence="3">DSM 40733 / Tue 365</strain>
    </source>
</reference>
<keyword evidence="1" id="KW-1133">Transmembrane helix</keyword>
<feature type="transmembrane region" description="Helical" evidence="1">
    <location>
        <begin position="58"/>
        <end position="79"/>
    </location>
</feature>
<dbReference type="Proteomes" id="UP000015423">
    <property type="component" value="Chromosome"/>
</dbReference>
<accession>S5VYH3</accession>
<protein>
    <recommendedName>
        <fullName evidence="4">Integral membrane protein</fullName>
    </recommendedName>
</protein>
<dbReference type="EMBL" id="CP006259">
    <property type="protein sequence ID" value="AGS73040.1"/>
    <property type="molecule type" value="Genomic_DNA"/>
</dbReference>
<evidence type="ECO:0000313" key="2">
    <source>
        <dbReference type="EMBL" id="AGS73040.1"/>
    </source>
</evidence>